<dbReference type="Proteomes" id="UP000756921">
    <property type="component" value="Unassembled WGS sequence"/>
</dbReference>
<comment type="caution">
    <text evidence="1">The sequence shown here is derived from an EMBL/GenBank/DDBJ whole genome shotgun (WGS) entry which is preliminary data.</text>
</comment>
<gene>
    <name evidence="1" type="ORF">PMIN01_12568</name>
</gene>
<dbReference type="AlphaFoldDB" id="A0A9P6G6E0"/>
<evidence type="ECO:0000313" key="1">
    <source>
        <dbReference type="EMBL" id="KAF9729704.1"/>
    </source>
</evidence>
<proteinExistence type="predicted"/>
<protein>
    <submittedName>
        <fullName evidence="1">Uncharacterized protein</fullName>
    </submittedName>
</protein>
<sequence>MPTPCTLCSTPAPSWSAARSTKRTGGTLCVPVHAGSRSRAAWMMLGAWKRSIPIAHLG</sequence>
<accession>A0A9P6G6E0</accession>
<name>A0A9P6G6E0_9PLEO</name>
<organism evidence="1 2">
    <name type="scientific">Paraphaeosphaeria minitans</name>
    <dbReference type="NCBI Taxonomy" id="565426"/>
    <lineage>
        <taxon>Eukaryota</taxon>
        <taxon>Fungi</taxon>
        <taxon>Dikarya</taxon>
        <taxon>Ascomycota</taxon>
        <taxon>Pezizomycotina</taxon>
        <taxon>Dothideomycetes</taxon>
        <taxon>Pleosporomycetidae</taxon>
        <taxon>Pleosporales</taxon>
        <taxon>Massarineae</taxon>
        <taxon>Didymosphaeriaceae</taxon>
        <taxon>Paraphaeosphaeria</taxon>
    </lineage>
</organism>
<keyword evidence="2" id="KW-1185">Reference proteome</keyword>
<evidence type="ECO:0000313" key="2">
    <source>
        <dbReference type="Proteomes" id="UP000756921"/>
    </source>
</evidence>
<dbReference type="EMBL" id="WJXW01000016">
    <property type="protein sequence ID" value="KAF9729704.1"/>
    <property type="molecule type" value="Genomic_DNA"/>
</dbReference>
<reference evidence="1" key="1">
    <citation type="journal article" date="2020" name="Mol. Plant Microbe Interact.">
        <title>Genome Sequence of the Biocontrol Agent Coniothyrium minitans strain Conio (IMI 134523).</title>
        <authorList>
            <person name="Patel D."/>
            <person name="Shittu T.A."/>
            <person name="Baroncelli R."/>
            <person name="Muthumeenakshi S."/>
            <person name="Osborne T.H."/>
            <person name="Janganan T.K."/>
            <person name="Sreenivasaprasad S."/>
        </authorList>
    </citation>
    <scope>NUCLEOTIDE SEQUENCE</scope>
    <source>
        <strain evidence="1">Conio</strain>
    </source>
</reference>